<gene>
    <name evidence="1" type="ORF">F2P81_025867</name>
</gene>
<dbReference type="EMBL" id="VEVO01001223">
    <property type="protein sequence ID" value="KAF0021879.1"/>
    <property type="molecule type" value="Genomic_DNA"/>
</dbReference>
<reference evidence="1 2" key="1">
    <citation type="submission" date="2019-06" db="EMBL/GenBank/DDBJ databases">
        <title>Draft genomes of female and male turbot (Scophthalmus maximus).</title>
        <authorList>
            <person name="Xu H."/>
            <person name="Xu X.-W."/>
            <person name="Shao C."/>
            <person name="Chen S."/>
        </authorList>
    </citation>
    <scope>NUCLEOTIDE SEQUENCE [LARGE SCALE GENOMIC DNA]</scope>
    <source>
        <strain evidence="1">Ysfricsl-2016a</strain>
        <tissue evidence="1">Blood</tissue>
    </source>
</reference>
<name>A0A6A4RNN0_SCOMX</name>
<accession>A0A6A4RNN0</accession>
<evidence type="ECO:0000313" key="1">
    <source>
        <dbReference type="EMBL" id="KAF0021879.1"/>
    </source>
</evidence>
<comment type="caution">
    <text evidence="1">The sequence shown here is derived from an EMBL/GenBank/DDBJ whole genome shotgun (WGS) entry which is preliminary data.</text>
</comment>
<organism evidence="1 2">
    <name type="scientific">Scophthalmus maximus</name>
    <name type="common">Turbot</name>
    <name type="synonym">Psetta maxima</name>
    <dbReference type="NCBI Taxonomy" id="52904"/>
    <lineage>
        <taxon>Eukaryota</taxon>
        <taxon>Metazoa</taxon>
        <taxon>Chordata</taxon>
        <taxon>Craniata</taxon>
        <taxon>Vertebrata</taxon>
        <taxon>Euteleostomi</taxon>
        <taxon>Actinopterygii</taxon>
        <taxon>Neopterygii</taxon>
        <taxon>Teleostei</taxon>
        <taxon>Neoteleostei</taxon>
        <taxon>Acanthomorphata</taxon>
        <taxon>Carangaria</taxon>
        <taxon>Pleuronectiformes</taxon>
        <taxon>Pleuronectoidei</taxon>
        <taxon>Scophthalmidae</taxon>
        <taxon>Scophthalmus</taxon>
    </lineage>
</organism>
<protein>
    <submittedName>
        <fullName evidence="1">Uncharacterized protein</fullName>
    </submittedName>
</protein>
<dbReference type="Proteomes" id="UP000438429">
    <property type="component" value="Unassembled WGS sequence"/>
</dbReference>
<proteinExistence type="predicted"/>
<dbReference type="AlphaFoldDB" id="A0A6A4RNN0"/>
<sequence>MTSEPPDTGLNSLLSGGKNYERLRLQVIVSNESVAHSRVDAVVSRSRRSQRRVYVSPSQSSVLLGYCHYELNPPGLNLL</sequence>
<evidence type="ECO:0000313" key="2">
    <source>
        <dbReference type="Proteomes" id="UP000438429"/>
    </source>
</evidence>